<evidence type="ECO:0000256" key="2">
    <source>
        <dbReference type="ARBA" id="ARBA00022475"/>
    </source>
</evidence>
<dbReference type="Pfam" id="PF02537">
    <property type="entry name" value="CRCB"/>
    <property type="match status" value="1"/>
</dbReference>
<organism evidence="11 12">
    <name type="scientific">Streptomyces roseolus</name>
    <dbReference type="NCBI Taxonomy" id="67358"/>
    <lineage>
        <taxon>Bacteria</taxon>
        <taxon>Bacillati</taxon>
        <taxon>Actinomycetota</taxon>
        <taxon>Actinomycetes</taxon>
        <taxon>Kitasatosporales</taxon>
        <taxon>Streptomycetaceae</taxon>
        <taxon>Streptomyces</taxon>
    </lineage>
</organism>
<comment type="similarity">
    <text evidence="7 10">Belongs to the fluoride channel Fluc/FEX (TC 1.A.43) family.</text>
</comment>
<evidence type="ECO:0000256" key="10">
    <source>
        <dbReference type="HAMAP-Rule" id="MF_00454"/>
    </source>
</evidence>
<dbReference type="HAMAP" id="MF_00454">
    <property type="entry name" value="FluC"/>
    <property type="match status" value="1"/>
</dbReference>
<evidence type="ECO:0000256" key="7">
    <source>
        <dbReference type="ARBA" id="ARBA00035120"/>
    </source>
</evidence>
<sequence>MGTRGQAPVVAVVAAGGVLGATARYAAGLLWPTAPGAFPWTVLLVNALGCAAIGLLTVFATEAPTAPHPLLRPFLGTGFCGGFTTFSTYALDTRRLLGADHTAAGVLYLGGTLVAALAAVVAGVAAGRALWVRKETA</sequence>
<evidence type="ECO:0000256" key="3">
    <source>
        <dbReference type="ARBA" id="ARBA00022692"/>
    </source>
</evidence>
<protein>
    <recommendedName>
        <fullName evidence="10">Fluoride-specific ion channel FluC</fullName>
    </recommendedName>
</protein>
<dbReference type="NCBIfam" id="TIGR00494">
    <property type="entry name" value="crcB"/>
    <property type="match status" value="1"/>
</dbReference>
<dbReference type="PANTHER" id="PTHR28259:SF1">
    <property type="entry name" value="FLUORIDE EXPORT PROTEIN 1-RELATED"/>
    <property type="match status" value="1"/>
</dbReference>
<keyword evidence="2 10" id="KW-1003">Cell membrane</keyword>
<keyword evidence="4 10" id="KW-1133">Transmembrane helix</keyword>
<dbReference type="RefSeq" id="WP_319011431.1">
    <property type="nucleotide sequence ID" value="NZ_JAWJZF010000434.1"/>
</dbReference>
<feature type="binding site" evidence="10">
    <location>
        <position position="84"/>
    </location>
    <ligand>
        <name>Na(+)</name>
        <dbReference type="ChEBI" id="CHEBI:29101"/>
        <note>structural</note>
    </ligand>
</feature>
<keyword evidence="10" id="KW-0479">Metal-binding</keyword>
<comment type="caution">
    <text evidence="11">The sequence shown here is derived from an EMBL/GenBank/DDBJ whole genome shotgun (WGS) entry which is preliminary data.</text>
</comment>
<dbReference type="InterPro" id="IPR003691">
    <property type="entry name" value="FluC"/>
</dbReference>
<evidence type="ECO:0000256" key="4">
    <source>
        <dbReference type="ARBA" id="ARBA00022989"/>
    </source>
</evidence>
<keyword evidence="10" id="KW-0915">Sodium</keyword>
<proteinExistence type="inferred from homology"/>
<accession>A0ABU4KBQ0</accession>
<comment type="catalytic activity">
    <reaction evidence="8">
        <text>fluoride(in) = fluoride(out)</text>
        <dbReference type="Rhea" id="RHEA:76159"/>
        <dbReference type="ChEBI" id="CHEBI:17051"/>
    </reaction>
    <physiologicalReaction direction="left-to-right" evidence="8">
        <dbReference type="Rhea" id="RHEA:76160"/>
    </physiologicalReaction>
</comment>
<keyword evidence="10" id="KW-0406">Ion transport</keyword>
<feature type="transmembrane region" description="Helical" evidence="10">
    <location>
        <begin position="37"/>
        <end position="58"/>
    </location>
</feature>
<dbReference type="PANTHER" id="PTHR28259">
    <property type="entry name" value="FLUORIDE EXPORT PROTEIN 1-RELATED"/>
    <property type="match status" value="1"/>
</dbReference>
<keyword evidence="12" id="KW-1185">Reference proteome</keyword>
<feature type="transmembrane region" description="Helical" evidence="10">
    <location>
        <begin position="70"/>
        <end position="91"/>
    </location>
</feature>
<keyword evidence="5 10" id="KW-0472">Membrane</keyword>
<keyword evidence="3 10" id="KW-0812">Transmembrane</keyword>
<evidence type="ECO:0000256" key="6">
    <source>
        <dbReference type="ARBA" id="ARBA00023303"/>
    </source>
</evidence>
<comment type="activity regulation">
    <text evidence="10">Na(+) is not transported, but it plays an essential structural role and its presence is essential for fluoride channel function.</text>
</comment>
<evidence type="ECO:0000256" key="1">
    <source>
        <dbReference type="ARBA" id="ARBA00004651"/>
    </source>
</evidence>
<dbReference type="EMBL" id="JAWJZF010000434">
    <property type="protein sequence ID" value="MDX2295191.1"/>
    <property type="molecule type" value="Genomic_DNA"/>
</dbReference>
<keyword evidence="6 10" id="KW-0407">Ion channel</keyword>
<name>A0ABU4KBQ0_9ACTN</name>
<evidence type="ECO:0000313" key="12">
    <source>
        <dbReference type="Proteomes" id="UP001278571"/>
    </source>
</evidence>
<comment type="subcellular location">
    <subcellularLocation>
        <location evidence="1 10">Cell membrane</location>
        <topology evidence="1 10">Multi-pass membrane protein</topology>
    </subcellularLocation>
</comment>
<keyword evidence="10" id="KW-0813">Transport</keyword>
<feature type="transmembrane region" description="Helical" evidence="10">
    <location>
        <begin position="7"/>
        <end position="31"/>
    </location>
</feature>
<dbReference type="Proteomes" id="UP001278571">
    <property type="component" value="Unassembled WGS sequence"/>
</dbReference>
<evidence type="ECO:0000256" key="9">
    <source>
        <dbReference type="ARBA" id="ARBA00049940"/>
    </source>
</evidence>
<evidence type="ECO:0000256" key="8">
    <source>
        <dbReference type="ARBA" id="ARBA00035585"/>
    </source>
</evidence>
<comment type="function">
    <text evidence="9 10">Fluoride-specific ion channel. Important for reducing fluoride concentration in the cell, thus reducing its toxicity.</text>
</comment>
<feature type="binding site" evidence="10">
    <location>
        <position position="81"/>
    </location>
    <ligand>
        <name>Na(+)</name>
        <dbReference type="ChEBI" id="CHEBI:29101"/>
        <note>structural</note>
    </ligand>
</feature>
<evidence type="ECO:0000256" key="5">
    <source>
        <dbReference type="ARBA" id="ARBA00023136"/>
    </source>
</evidence>
<gene>
    <name evidence="10 11" type="primary">crcB</name>
    <name evidence="10" type="synonym">fluC</name>
    <name evidence="11" type="ORF">R2363_23800</name>
</gene>
<reference evidence="11 12" key="1">
    <citation type="submission" date="2023-10" db="EMBL/GenBank/DDBJ databases">
        <authorList>
            <person name="Wang X.X."/>
        </authorList>
    </citation>
    <scope>NUCLEOTIDE SEQUENCE [LARGE SCALE GENOMIC DNA]</scope>
    <source>
        <strain evidence="11 12">NBRC 12816</strain>
    </source>
</reference>
<feature type="transmembrane region" description="Helical" evidence="10">
    <location>
        <begin position="103"/>
        <end position="131"/>
    </location>
</feature>
<evidence type="ECO:0000313" key="11">
    <source>
        <dbReference type="EMBL" id="MDX2295191.1"/>
    </source>
</evidence>